<reference evidence="15" key="1">
    <citation type="submission" date="2020-03" db="EMBL/GenBank/DDBJ databases">
        <authorList>
            <person name="Guo F."/>
        </authorList>
    </citation>
    <scope>NUCLEOTIDE SEQUENCE</scope>
    <source>
        <strain evidence="15">JCM 30134</strain>
    </source>
</reference>
<dbReference type="InterPro" id="IPR000531">
    <property type="entry name" value="Beta-barrel_TonB"/>
</dbReference>
<evidence type="ECO:0000256" key="8">
    <source>
        <dbReference type="ARBA" id="ARBA00023077"/>
    </source>
</evidence>
<keyword evidence="10 11" id="KW-0998">Cell outer membrane</keyword>
<evidence type="ECO:0000256" key="10">
    <source>
        <dbReference type="ARBA" id="ARBA00023237"/>
    </source>
</evidence>
<evidence type="ECO:0000256" key="5">
    <source>
        <dbReference type="ARBA" id="ARBA00022692"/>
    </source>
</evidence>
<evidence type="ECO:0000259" key="13">
    <source>
        <dbReference type="Pfam" id="PF00593"/>
    </source>
</evidence>
<dbReference type="Proteomes" id="UP000787472">
    <property type="component" value="Unassembled WGS sequence"/>
</dbReference>
<dbReference type="RefSeq" id="WP_167188070.1">
    <property type="nucleotide sequence ID" value="NZ_JAAONZ010000011.1"/>
</dbReference>
<comment type="similarity">
    <text evidence="11 12">Belongs to the TonB-dependent receptor family.</text>
</comment>
<name>A0A9E5JY22_9GAMM</name>
<accession>A0A9E5JY22</accession>
<keyword evidence="9 11" id="KW-0472">Membrane</keyword>
<dbReference type="Pfam" id="PF07715">
    <property type="entry name" value="Plug"/>
    <property type="match status" value="1"/>
</dbReference>
<dbReference type="SUPFAM" id="SSF56935">
    <property type="entry name" value="Porins"/>
    <property type="match status" value="1"/>
</dbReference>
<dbReference type="Gene3D" id="2.40.170.20">
    <property type="entry name" value="TonB-dependent receptor, beta-barrel domain"/>
    <property type="match status" value="1"/>
</dbReference>
<evidence type="ECO:0000256" key="4">
    <source>
        <dbReference type="ARBA" id="ARBA00022496"/>
    </source>
</evidence>
<sequence>MLPAFTVVAAEEPGPQRDAGSQYSMVLEEVVVTARRKFESLQDVPQTVNAVSADTFQDLNILNFEDMESVVPGISLESGSNGYTTSASMRGVNFTVESNVSPTVEFYLNDAPVESNHIFTQVFDVSQVEVLRGPQGTLRGRSAPSGAITVTTRDVNLNEFEGYLNGTATDQGASNYQGAINIPLIEGKAGLRLAAVLDENEVNQVNSLFNDADPDSDIKGFRATLGFEPLENLDGKLMFQRISKDLLSFTQFSGFNDATRLPHHDFGVIQAKDRQGLAATPSKIKNVNEATTLNLNWLVGGHVLSYVGSLSDYKTDSNAPSDEINYIYSSAGGSFPFLGSQAIQQDEWFQQLDISRKQDSHELRISLEEPYKDFIDYTFGVFYQSQDVVVDLDSNTILSADFSSFLAFANPNPDTGAYIWTNSIHRPNGAEEISAFANLTLYPAVDTEVSAGIRQIHSRSWSRTEAAGLLLNDLEQDSDELIWNLSLSHRFNDAFMSYLNVGTAFRPAPMDTLGINPLPNPDTNMEKLVGARENETSISYEAGLKLDFMGGRGRINAAYYYQSFENYLYYSPSTQYFGTNGVEAFRFTSNADAVVQGIDLDASFQILPNWVVSGVFSWSNSELKDPVPCNDGNLDGQPDFLPASLNASYQVAVCDTGASASSTPDWTATIRTEYVTGFNDTMEGYIRGMYSYYPENDNKHLRTQIDNYGLLNLFVGVRDIEGRWDIQLFAKNALDEQTVTTLEDLQYGAGGTLANYLGDSGYYSTQVNAQREIGVNVRYNFGVN</sequence>
<organism evidence="15 16">
    <name type="scientific">Pseudomaricurvus hydrocarbonicus</name>
    <dbReference type="NCBI Taxonomy" id="1470433"/>
    <lineage>
        <taxon>Bacteria</taxon>
        <taxon>Pseudomonadati</taxon>
        <taxon>Pseudomonadota</taxon>
        <taxon>Gammaproteobacteria</taxon>
        <taxon>Cellvibrionales</taxon>
        <taxon>Cellvibrionaceae</taxon>
        <taxon>Pseudomaricurvus</taxon>
    </lineage>
</organism>
<gene>
    <name evidence="15" type="ORF">G8770_14365</name>
</gene>
<dbReference type="PROSITE" id="PS52016">
    <property type="entry name" value="TONB_DEPENDENT_REC_3"/>
    <property type="match status" value="1"/>
</dbReference>
<evidence type="ECO:0000256" key="1">
    <source>
        <dbReference type="ARBA" id="ARBA00004571"/>
    </source>
</evidence>
<evidence type="ECO:0000313" key="15">
    <source>
        <dbReference type="EMBL" id="NHO66731.1"/>
    </source>
</evidence>
<keyword evidence="3 11" id="KW-1134">Transmembrane beta strand</keyword>
<keyword evidence="15" id="KW-0675">Receptor</keyword>
<dbReference type="InterPro" id="IPR012910">
    <property type="entry name" value="Plug_dom"/>
</dbReference>
<dbReference type="EMBL" id="JAAONZ010000011">
    <property type="protein sequence ID" value="NHO66731.1"/>
    <property type="molecule type" value="Genomic_DNA"/>
</dbReference>
<keyword evidence="16" id="KW-1185">Reference proteome</keyword>
<comment type="subcellular location">
    <subcellularLocation>
        <location evidence="1 11">Cell outer membrane</location>
        <topology evidence="1 11">Multi-pass membrane protein</topology>
    </subcellularLocation>
</comment>
<comment type="caution">
    <text evidence="15">The sequence shown here is derived from an EMBL/GenBank/DDBJ whole genome shotgun (WGS) entry which is preliminary data.</text>
</comment>
<evidence type="ECO:0000313" key="16">
    <source>
        <dbReference type="Proteomes" id="UP000787472"/>
    </source>
</evidence>
<evidence type="ECO:0000256" key="7">
    <source>
        <dbReference type="ARBA" id="ARBA00023065"/>
    </source>
</evidence>
<keyword evidence="6" id="KW-0408">Iron</keyword>
<evidence type="ECO:0000259" key="14">
    <source>
        <dbReference type="Pfam" id="PF07715"/>
    </source>
</evidence>
<keyword evidence="8 12" id="KW-0798">TonB box</keyword>
<feature type="domain" description="TonB-dependent receptor-like beta-barrel" evidence="13">
    <location>
        <begin position="287"/>
        <end position="732"/>
    </location>
</feature>
<protein>
    <submittedName>
        <fullName evidence="15">TonB-dependent receptor</fullName>
    </submittedName>
</protein>
<evidence type="ECO:0000256" key="11">
    <source>
        <dbReference type="PROSITE-ProRule" id="PRU01360"/>
    </source>
</evidence>
<feature type="domain" description="TonB-dependent receptor plug" evidence="14">
    <location>
        <begin position="41"/>
        <end position="147"/>
    </location>
</feature>
<evidence type="ECO:0000256" key="3">
    <source>
        <dbReference type="ARBA" id="ARBA00022452"/>
    </source>
</evidence>
<evidence type="ECO:0000256" key="9">
    <source>
        <dbReference type="ARBA" id="ARBA00023136"/>
    </source>
</evidence>
<dbReference type="InterPro" id="IPR039426">
    <property type="entry name" value="TonB-dep_rcpt-like"/>
</dbReference>
<dbReference type="InterPro" id="IPR036942">
    <property type="entry name" value="Beta-barrel_TonB_sf"/>
</dbReference>
<dbReference type="GO" id="GO:0009279">
    <property type="term" value="C:cell outer membrane"/>
    <property type="evidence" value="ECO:0007669"/>
    <property type="project" value="UniProtKB-SubCell"/>
</dbReference>
<dbReference type="Pfam" id="PF00593">
    <property type="entry name" value="TonB_dep_Rec_b-barrel"/>
    <property type="match status" value="1"/>
</dbReference>
<evidence type="ECO:0000256" key="12">
    <source>
        <dbReference type="RuleBase" id="RU003357"/>
    </source>
</evidence>
<evidence type="ECO:0000256" key="2">
    <source>
        <dbReference type="ARBA" id="ARBA00022448"/>
    </source>
</evidence>
<dbReference type="PANTHER" id="PTHR32552:SF81">
    <property type="entry name" value="TONB-DEPENDENT OUTER MEMBRANE RECEPTOR"/>
    <property type="match status" value="1"/>
</dbReference>
<dbReference type="GO" id="GO:0006826">
    <property type="term" value="P:iron ion transport"/>
    <property type="evidence" value="ECO:0007669"/>
    <property type="project" value="UniProtKB-KW"/>
</dbReference>
<proteinExistence type="inferred from homology"/>
<keyword evidence="7" id="KW-0406">Ion transport</keyword>
<dbReference type="PANTHER" id="PTHR32552">
    <property type="entry name" value="FERRICHROME IRON RECEPTOR-RELATED"/>
    <property type="match status" value="1"/>
</dbReference>
<dbReference type="AlphaFoldDB" id="A0A9E5JY22"/>
<keyword evidence="2 11" id="KW-0813">Transport</keyword>
<keyword evidence="4" id="KW-0410">Iron transport</keyword>
<evidence type="ECO:0000256" key="6">
    <source>
        <dbReference type="ARBA" id="ARBA00023004"/>
    </source>
</evidence>
<keyword evidence="5 11" id="KW-0812">Transmembrane</keyword>